<dbReference type="InterPro" id="IPR050922">
    <property type="entry name" value="LytR/CpsA/Psr_CW_biosynth"/>
</dbReference>
<comment type="caution">
    <text evidence="6">The sequence shown here is derived from an EMBL/GenBank/DDBJ whole genome shotgun (WGS) entry which is preliminary data.</text>
</comment>
<protein>
    <submittedName>
        <fullName evidence="6">LCP family protein</fullName>
    </submittedName>
</protein>
<feature type="region of interest" description="Disordered" evidence="2">
    <location>
        <begin position="1"/>
        <end position="84"/>
    </location>
</feature>
<keyword evidence="3" id="KW-0472">Membrane</keyword>
<keyword evidence="7" id="KW-1185">Reference proteome</keyword>
<dbReference type="Proteomes" id="UP000807371">
    <property type="component" value="Unassembled WGS sequence"/>
</dbReference>
<gene>
    <name evidence="6" type="ORF">IHE55_08380</name>
</gene>
<dbReference type="InterPro" id="IPR027381">
    <property type="entry name" value="LytR/CpsA/Psr_C"/>
</dbReference>
<evidence type="ECO:0000313" key="6">
    <source>
        <dbReference type="EMBL" id="MBH5334809.1"/>
    </source>
</evidence>
<feature type="compositionally biased region" description="Gly residues" evidence="2">
    <location>
        <begin position="524"/>
        <end position="533"/>
    </location>
</feature>
<dbReference type="Gene3D" id="3.30.70.2390">
    <property type="match status" value="1"/>
</dbReference>
<dbReference type="Gene3D" id="3.40.630.190">
    <property type="entry name" value="LCP protein"/>
    <property type="match status" value="1"/>
</dbReference>
<evidence type="ECO:0000313" key="7">
    <source>
        <dbReference type="Proteomes" id="UP000807371"/>
    </source>
</evidence>
<keyword evidence="3" id="KW-1133">Transmembrane helix</keyword>
<feature type="compositionally biased region" description="Gly residues" evidence="2">
    <location>
        <begin position="506"/>
        <end position="517"/>
    </location>
</feature>
<reference evidence="6 7" key="1">
    <citation type="submission" date="2020-09" db="EMBL/GenBank/DDBJ databases">
        <title>Biosynthesis of the nuclear factor of activated T cells inhibitor NFAT-133 and its congeners in Streptomyces pactum.</title>
        <authorList>
            <person name="Zhou W."/>
            <person name="Posri P."/>
            <person name="Abugrain M.E."/>
            <person name="Weisberg A.J."/>
            <person name="Chang J.H."/>
            <person name="Mahmud T."/>
        </authorList>
    </citation>
    <scope>NUCLEOTIDE SEQUENCE [LARGE SCALE GENOMIC DNA]</scope>
    <source>
        <strain evidence="6 7">ATCC 27456</strain>
    </source>
</reference>
<accession>A0ABS0NHZ3</accession>
<feature type="compositionally biased region" description="Low complexity" evidence="2">
    <location>
        <begin position="534"/>
        <end position="551"/>
    </location>
</feature>
<evidence type="ECO:0000256" key="3">
    <source>
        <dbReference type="SAM" id="Phobius"/>
    </source>
</evidence>
<evidence type="ECO:0000256" key="2">
    <source>
        <dbReference type="SAM" id="MobiDB-lite"/>
    </source>
</evidence>
<name>A0ABS0NHZ3_9ACTN</name>
<keyword evidence="3" id="KW-0812">Transmembrane</keyword>
<comment type="similarity">
    <text evidence="1">Belongs to the LytR/CpsA/Psr (LCP) family.</text>
</comment>
<sequence length="558" mass="55565">MPAIQDGAGASGTAAPGDPSGTQGASAGTPGGPGGGGRRRAGGPEQPEATGRRARRAQRGRARGPEQVPAGRTAGTGDAEPEGPYRTEQFSFVEEQDEESEDVIDWLKFAETRTERRDERRRRTRIRLIALVAVLALAVVGGVGYLWAAGKLPGQSGGSGDEAGSGSGQKRDVIVLHLHETGGAGDTSTVLLVDNETAGKGTAVLLPNALAVAAEEGGATTLGRSVEESSDATREALGTLLGTDISGTWRLDTPYLENLVELVDGITVDADATVPAAKQGADPLVTEGKGRALSGQAAVAYATYRSPAEPQTKQLSRFGQVMHAVLKKMSDDPGEATSTVEALAQIPDPSLSESELGASLARLAERAKKGAYETTVLPVEQDGTLSEEATDHVVEDILGGTVKNTEPGGVARVSVRNASGEPTAGAAAQIALINGGFTVVAATDAGGSRQSASRVSYTDEAQAAQAREVARTLGLPDSAVAKGKGAANADVTVVLGADYEGTTATTGGGDASGGASGGASSAGAGNGATGGDTQGTAAAGTTGAAGTTAGTGTAGTTG</sequence>
<dbReference type="EMBL" id="JACYXC010000001">
    <property type="protein sequence ID" value="MBH5334809.1"/>
    <property type="molecule type" value="Genomic_DNA"/>
</dbReference>
<evidence type="ECO:0000259" key="4">
    <source>
        <dbReference type="Pfam" id="PF03816"/>
    </source>
</evidence>
<evidence type="ECO:0000256" key="1">
    <source>
        <dbReference type="ARBA" id="ARBA00006068"/>
    </source>
</evidence>
<dbReference type="Pfam" id="PF03816">
    <property type="entry name" value="LytR_cpsA_psr"/>
    <property type="match status" value="1"/>
</dbReference>
<proteinExistence type="inferred from homology"/>
<feature type="domain" description="Cell envelope-related transcriptional attenuator" evidence="4">
    <location>
        <begin position="229"/>
        <end position="330"/>
    </location>
</feature>
<organism evidence="6 7">
    <name type="scientific">Streptomyces pactum</name>
    <dbReference type="NCBI Taxonomy" id="68249"/>
    <lineage>
        <taxon>Bacteria</taxon>
        <taxon>Bacillati</taxon>
        <taxon>Actinomycetota</taxon>
        <taxon>Actinomycetes</taxon>
        <taxon>Kitasatosporales</taxon>
        <taxon>Streptomycetaceae</taxon>
        <taxon>Streptomyces</taxon>
    </lineage>
</organism>
<evidence type="ECO:0000259" key="5">
    <source>
        <dbReference type="Pfam" id="PF13399"/>
    </source>
</evidence>
<feature type="domain" description="LytR/CpsA/Psr regulator C-terminal" evidence="5">
    <location>
        <begin position="412"/>
        <end position="499"/>
    </location>
</feature>
<dbReference type="Pfam" id="PF13399">
    <property type="entry name" value="LytR_C"/>
    <property type="match status" value="1"/>
</dbReference>
<feature type="transmembrane region" description="Helical" evidence="3">
    <location>
        <begin position="126"/>
        <end position="148"/>
    </location>
</feature>
<feature type="region of interest" description="Disordered" evidence="2">
    <location>
        <begin position="504"/>
        <end position="558"/>
    </location>
</feature>
<feature type="compositionally biased region" description="Basic residues" evidence="2">
    <location>
        <begin position="52"/>
        <end position="62"/>
    </location>
</feature>
<dbReference type="InterPro" id="IPR004474">
    <property type="entry name" value="LytR_CpsA_psr"/>
</dbReference>
<dbReference type="PANTHER" id="PTHR33392">
    <property type="entry name" value="POLYISOPRENYL-TEICHOIC ACID--PEPTIDOGLYCAN TEICHOIC ACID TRANSFERASE TAGU"/>
    <property type="match status" value="1"/>
</dbReference>
<dbReference type="PANTHER" id="PTHR33392:SF6">
    <property type="entry name" value="POLYISOPRENYL-TEICHOIC ACID--PEPTIDOGLYCAN TEICHOIC ACID TRANSFERASE TAGU"/>
    <property type="match status" value="1"/>
</dbReference>